<sequence length="310" mass="35751">MYQTILNILYPSFMVLVLPSQLLLIYIILRHSPKYLQTMKHLLFINCILQLISVVIVCLVQPRQVSNLTPIEVWCYGPLRHFEAIVPYTMYFITQASTLASSVLVFLTIYLKYEAAKNLNKRKSHMVLVVIILLTPVFVTGVLVTLRTALVIFDCFQIAEASIIVTNALPDEIQTRYRILNSNVTDHSVIGYITLETIPSLLVFSIVSGSVIILPPIGFYIRRFDNYAKFRILSLFQENIILCQFELGKEFRLQKVAEQKFSEWSHIASVPPTHLLYANFYLLLCLDCDKYVFYLECCQRCCICRIRIAV</sequence>
<feature type="transmembrane region" description="Helical" evidence="1">
    <location>
        <begin position="41"/>
        <end position="62"/>
    </location>
</feature>
<feature type="transmembrane region" description="Helical" evidence="1">
    <location>
        <begin position="125"/>
        <end position="146"/>
    </location>
</feature>
<dbReference type="Pfam" id="PF10317">
    <property type="entry name" value="7TM_GPCR_Srd"/>
    <property type="match status" value="1"/>
</dbReference>
<evidence type="ECO:0000256" key="1">
    <source>
        <dbReference type="SAM" id="Phobius"/>
    </source>
</evidence>
<dbReference type="OrthoDB" id="5863340at2759"/>
<dbReference type="OMA" id="PIEIWCY"/>
<gene>
    <name evidence="2" type="ORF">CAEBREN_04395</name>
</gene>
<keyword evidence="3" id="KW-1185">Reference proteome</keyword>
<protein>
    <submittedName>
        <fullName evidence="2">Uncharacterized protein</fullName>
    </submittedName>
</protein>
<organism evidence="3">
    <name type="scientific">Caenorhabditis brenneri</name>
    <name type="common">Nematode worm</name>
    <dbReference type="NCBI Taxonomy" id="135651"/>
    <lineage>
        <taxon>Eukaryota</taxon>
        <taxon>Metazoa</taxon>
        <taxon>Ecdysozoa</taxon>
        <taxon>Nematoda</taxon>
        <taxon>Chromadorea</taxon>
        <taxon>Rhabditida</taxon>
        <taxon>Rhabditina</taxon>
        <taxon>Rhabditomorpha</taxon>
        <taxon>Rhabditoidea</taxon>
        <taxon>Rhabditidae</taxon>
        <taxon>Peloderinae</taxon>
        <taxon>Caenorhabditis</taxon>
    </lineage>
</organism>
<accession>G0MBH3</accession>
<evidence type="ECO:0000313" key="2">
    <source>
        <dbReference type="EMBL" id="EGT40775.1"/>
    </source>
</evidence>
<reference evidence="3" key="1">
    <citation type="submission" date="2011-07" db="EMBL/GenBank/DDBJ databases">
        <authorList>
            <consortium name="Caenorhabditis brenneri Sequencing and Analysis Consortium"/>
            <person name="Wilson R.K."/>
        </authorList>
    </citation>
    <scope>NUCLEOTIDE SEQUENCE [LARGE SCALE GENOMIC DNA]</scope>
    <source>
        <strain evidence="3">PB2801</strain>
    </source>
</reference>
<dbReference type="InterPro" id="IPR019421">
    <property type="entry name" value="7TM_GPCR_serpentine_rcpt_Srd"/>
</dbReference>
<dbReference type="eggNOG" id="ENOG502TDGT">
    <property type="taxonomic scope" value="Eukaryota"/>
</dbReference>
<dbReference type="EMBL" id="GL379788">
    <property type="protein sequence ID" value="EGT40775.1"/>
    <property type="molecule type" value="Genomic_DNA"/>
</dbReference>
<evidence type="ECO:0000313" key="3">
    <source>
        <dbReference type="Proteomes" id="UP000008068"/>
    </source>
</evidence>
<dbReference type="AlphaFoldDB" id="G0MBH3"/>
<dbReference type="InParanoid" id="G0MBH3"/>
<keyword evidence="1" id="KW-1133">Transmembrane helix</keyword>
<feature type="transmembrane region" description="Helical" evidence="1">
    <location>
        <begin position="201"/>
        <end position="221"/>
    </location>
</feature>
<feature type="transmembrane region" description="Helical" evidence="1">
    <location>
        <begin position="88"/>
        <end position="113"/>
    </location>
</feature>
<dbReference type="FunCoup" id="G0MBH3">
    <property type="interactions" value="8"/>
</dbReference>
<keyword evidence="1" id="KW-0472">Membrane</keyword>
<proteinExistence type="predicted"/>
<feature type="transmembrane region" description="Helical" evidence="1">
    <location>
        <begin position="6"/>
        <end position="29"/>
    </location>
</feature>
<dbReference type="Proteomes" id="UP000008068">
    <property type="component" value="Unassembled WGS sequence"/>
</dbReference>
<keyword evidence="1" id="KW-0812">Transmembrane</keyword>
<name>G0MBH3_CAEBE</name>
<dbReference type="HOGENOM" id="CLU_897812_0_0_1"/>